<name>A0ABV2LVL8_9FLAO</name>
<dbReference type="InterPro" id="IPR044023">
    <property type="entry name" value="Ig_7"/>
</dbReference>
<evidence type="ECO:0008006" key="11">
    <source>
        <dbReference type="Google" id="ProtNLM"/>
    </source>
</evidence>
<evidence type="ECO:0000313" key="10">
    <source>
        <dbReference type="Proteomes" id="UP001549146"/>
    </source>
</evidence>
<comment type="caution">
    <text evidence="9">The sequence shown here is derived from an EMBL/GenBank/DDBJ whole genome shotgun (WGS) entry which is preliminary data.</text>
</comment>
<dbReference type="InterPro" id="IPR023828">
    <property type="entry name" value="Peptidase_S8_Ser-AS"/>
</dbReference>
<evidence type="ECO:0000256" key="5">
    <source>
        <dbReference type="PROSITE-ProRule" id="PRU01240"/>
    </source>
</evidence>
<evidence type="ECO:0000256" key="2">
    <source>
        <dbReference type="ARBA" id="ARBA00022670"/>
    </source>
</evidence>
<keyword evidence="4 5" id="KW-0720">Serine protease</keyword>
<sequence length="1455" mass="161100">MGKFYFWVCIGFISCLSISITAQTTEQINWIRSKTNLVGLLELQNEFIRLQNADRRTVLHFARRNNIPLTYEQNGAFAELQKILPDGTPLYYITYNVDSAKSTRTNYLHINGGLGMDLMGQNMTAYVWDGGLALASHQEYDGPGGNNRFSKGDNSTALHYHAAHVTGTIISSGVVPNAKGMAPYAKAIGFDWNSDISEATQNANSNGMLVSNHSYGYASFTQNGGYALPSYFPGAYIADSRSWDQIMYNAPYYLMVVAAGNDGYDPITTSPLGGLTGYDKLTGHATSKNNLVVANAQDAVINSAGELVSVTINGSSSQGPTDDLRIKPDITGNGTSVYSTFETSPTAYNSITGTSMASPNVSGSLLLLQEHYQKLNNGEFMRAATLKGLALHTADDAGPAGPDAVYGWGLLNAKKAAETISLKNSNSLIYELNLTNNSPQTINVVSNGIQELRASISWTDRPGNTTTNLNDPTPRLVHDLDIRVKKGNSTYFPWRLTGVTTNGKGDNNVDPFERVDVPNASGNYTIEITHKGTLPYGGQNFSLIITGVTLNTCNAAITQINTGIACGITSAPISVQGNQHTTEMHLYTTPFGGTPVATINGNSGTFQTPEISGDSSFYISAGNANCESNRYPVHIMFAPAPTEITINRTNTPEILEGCAYDVVKLTADGGIEDSYVYYEGFSAGTYSNWAYNGSNNNLLLGIADANYANGAPPEVVLYYNSGNSQGSWSQFPYNPYSNERMAINLEEYDDVRISFRQMIDVDLYSSYNRNFYLDVSTDGVNYTPVWSLTSVNQDRPAEQITVDLSQYDRVPTLYFQFRYTGHSMGLDYWFLDDIEIKGKRQNPITWEPIEGLFLDEMKTIPYDGGHASTVYAAPDSPQTYKAIVYSTQNDCTKENTVNIENYFTHFIAESGNWDNSENWSQDTIPTLQNCVKVPAGSILQVNLPDAEAKNILIEAGGKLEIKEGNTLTVAEEITNLASKEDFLIEHDANLVQLDDEINNTGFIQVKKEFNFQNMANPSNDRKQYNFVISPLIGQSIKTIYPGQPNVLQFNEDANFFTSTPGTYEPGKGFAVREPSKAAVPESTIMADFFGTPFNGVLEFELNYTYNSNPDPGYNLVGNPYPSTLDISKVYSRNQDLIEPEFYFWDNRGNEVFVQQGSDYQGDHYAYFNAAAGGGTGVAATATSGDLKVPTKYTSVGTAFMVRAKPDANLAKLHMDNSMRTGSFGPTFTGKNELDESETDRFWLTMTTPDNATTMMAVAYFEGGNNEFSLDDSKSFGSSDDIYSILDQFQLKIQGKSEFHRNDTIRLGYKAYENGHYTIRLYDQEGVFNENQSIFLWDKLNNLYTRLNTNEYRFRTTAGEFNDRFFIVYKMKNIKLSTKSNLVNVYKNQQNIQFTSSEDPIESIEIFNIHNKLVYKQDRVNAKSFVIPSHLFGKEVLFIQLITDKGELVSKKYMNK</sequence>
<evidence type="ECO:0000313" key="9">
    <source>
        <dbReference type="EMBL" id="MET3731553.1"/>
    </source>
</evidence>
<keyword evidence="2 5" id="KW-0645">Protease</keyword>
<proteinExistence type="inferred from homology"/>
<evidence type="ECO:0000256" key="3">
    <source>
        <dbReference type="ARBA" id="ARBA00022801"/>
    </source>
</evidence>
<dbReference type="EMBL" id="JBEPMO010000004">
    <property type="protein sequence ID" value="MET3731553.1"/>
    <property type="molecule type" value="Genomic_DNA"/>
</dbReference>
<evidence type="ECO:0000259" key="7">
    <source>
        <dbReference type="Pfam" id="PF00082"/>
    </source>
</evidence>
<dbReference type="PROSITE" id="PS00138">
    <property type="entry name" value="SUBTILASE_SER"/>
    <property type="match status" value="1"/>
</dbReference>
<dbReference type="InterPro" id="IPR036852">
    <property type="entry name" value="Peptidase_S8/S53_dom_sf"/>
</dbReference>
<feature type="domain" description="Peptidase S8/S53" evidence="7">
    <location>
        <begin position="151"/>
        <end position="409"/>
    </location>
</feature>
<feature type="active site" description="Charge relay system" evidence="5">
    <location>
        <position position="161"/>
    </location>
</feature>
<feature type="chain" id="PRO_5046278091" description="Subtilase family protein" evidence="6">
    <location>
        <begin position="23"/>
        <end position="1455"/>
    </location>
</feature>
<reference evidence="9 10" key="1">
    <citation type="submission" date="2024-06" db="EMBL/GenBank/DDBJ databases">
        <title>Genomic Encyclopedia of Type Strains, Phase IV (KMG-IV): sequencing the most valuable type-strain genomes for metagenomic binning, comparative biology and taxonomic classification.</title>
        <authorList>
            <person name="Goeker M."/>
        </authorList>
    </citation>
    <scope>NUCLEOTIDE SEQUENCE [LARGE SCALE GENOMIC DNA]</scope>
    <source>
        <strain evidence="9 10">DSM 29388</strain>
    </source>
</reference>
<dbReference type="PANTHER" id="PTHR43399:SF4">
    <property type="entry name" value="CELL WALL-ASSOCIATED PROTEASE"/>
    <property type="match status" value="1"/>
</dbReference>
<dbReference type="CDD" id="cd04842">
    <property type="entry name" value="Peptidases_S8_Kp43_protease"/>
    <property type="match status" value="1"/>
</dbReference>
<dbReference type="Gene3D" id="2.60.120.380">
    <property type="match status" value="1"/>
</dbReference>
<feature type="domain" description="Ig-like" evidence="8">
    <location>
        <begin position="561"/>
        <end position="639"/>
    </location>
</feature>
<dbReference type="InterPro" id="IPR000209">
    <property type="entry name" value="Peptidase_S8/S53_dom"/>
</dbReference>
<feature type="active site" description="Charge relay system" evidence="5">
    <location>
        <position position="355"/>
    </location>
</feature>
<dbReference type="InterPro" id="IPR051048">
    <property type="entry name" value="Peptidase_S8/S53_subtilisin"/>
</dbReference>
<feature type="active site" description="Charge relay system" evidence="5">
    <location>
        <position position="129"/>
    </location>
</feature>
<dbReference type="Pfam" id="PF19081">
    <property type="entry name" value="Ig_7"/>
    <property type="match status" value="1"/>
</dbReference>
<dbReference type="SUPFAM" id="SSF52743">
    <property type="entry name" value="Subtilisin-like"/>
    <property type="match status" value="1"/>
</dbReference>
<keyword evidence="10" id="KW-1185">Reference proteome</keyword>
<protein>
    <recommendedName>
        <fullName evidence="11">Subtilase family protein</fullName>
    </recommendedName>
</protein>
<accession>A0ABV2LVL8</accession>
<evidence type="ECO:0000256" key="1">
    <source>
        <dbReference type="ARBA" id="ARBA00011073"/>
    </source>
</evidence>
<evidence type="ECO:0000256" key="6">
    <source>
        <dbReference type="SAM" id="SignalP"/>
    </source>
</evidence>
<dbReference type="RefSeq" id="WP_354507915.1">
    <property type="nucleotide sequence ID" value="NZ_JBEPMO010000004.1"/>
</dbReference>
<keyword evidence="3 5" id="KW-0378">Hydrolase</keyword>
<evidence type="ECO:0000256" key="4">
    <source>
        <dbReference type="ARBA" id="ARBA00022825"/>
    </source>
</evidence>
<dbReference type="InterPro" id="IPR034058">
    <property type="entry name" value="TagA/B/C/D_pept_dom"/>
</dbReference>
<gene>
    <name evidence="9" type="ORF">ABID46_001122</name>
</gene>
<dbReference type="Pfam" id="PF00082">
    <property type="entry name" value="Peptidase_S8"/>
    <property type="match status" value="1"/>
</dbReference>
<dbReference type="SUPFAM" id="SSF49785">
    <property type="entry name" value="Galactose-binding domain-like"/>
    <property type="match status" value="1"/>
</dbReference>
<keyword evidence="6" id="KW-0732">Signal</keyword>
<feature type="signal peptide" evidence="6">
    <location>
        <begin position="1"/>
        <end position="22"/>
    </location>
</feature>
<dbReference type="PROSITE" id="PS51892">
    <property type="entry name" value="SUBTILASE"/>
    <property type="match status" value="1"/>
</dbReference>
<dbReference type="Proteomes" id="UP001549146">
    <property type="component" value="Unassembled WGS sequence"/>
</dbReference>
<evidence type="ECO:0000259" key="8">
    <source>
        <dbReference type="Pfam" id="PF19081"/>
    </source>
</evidence>
<organism evidence="9 10">
    <name type="scientific">Moheibacter stercoris</name>
    <dbReference type="NCBI Taxonomy" id="1628251"/>
    <lineage>
        <taxon>Bacteria</taxon>
        <taxon>Pseudomonadati</taxon>
        <taxon>Bacteroidota</taxon>
        <taxon>Flavobacteriia</taxon>
        <taxon>Flavobacteriales</taxon>
        <taxon>Weeksellaceae</taxon>
        <taxon>Moheibacter</taxon>
    </lineage>
</organism>
<dbReference type="PROSITE" id="PS51257">
    <property type="entry name" value="PROKAR_LIPOPROTEIN"/>
    <property type="match status" value="1"/>
</dbReference>
<dbReference type="PANTHER" id="PTHR43399">
    <property type="entry name" value="SUBTILISIN-RELATED"/>
    <property type="match status" value="1"/>
</dbReference>
<dbReference type="Gene3D" id="3.40.50.200">
    <property type="entry name" value="Peptidase S8/S53 domain"/>
    <property type="match status" value="1"/>
</dbReference>
<dbReference type="Gene3D" id="2.60.120.260">
    <property type="entry name" value="Galactose-binding domain-like"/>
    <property type="match status" value="1"/>
</dbReference>
<dbReference type="InterPro" id="IPR008979">
    <property type="entry name" value="Galactose-bd-like_sf"/>
</dbReference>
<comment type="similarity">
    <text evidence="1 5">Belongs to the peptidase S8 family.</text>
</comment>